<protein>
    <submittedName>
        <fullName evidence="3">Nuclear export factor</fullName>
    </submittedName>
</protein>
<dbReference type="AlphaFoldDB" id="A0A286UKH6"/>
<comment type="caution">
    <text evidence="3">The sequence shown here is derived from an EMBL/GenBank/DDBJ whole genome shotgun (WGS) entry which is preliminary data.</text>
</comment>
<proteinExistence type="predicted"/>
<feature type="compositionally biased region" description="Polar residues" evidence="1">
    <location>
        <begin position="124"/>
        <end position="151"/>
    </location>
</feature>
<dbReference type="EMBL" id="NBII01000004">
    <property type="protein sequence ID" value="PAV20113.1"/>
    <property type="molecule type" value="Genomic_DNA"/>
</dbReference>
<dbReference type="Proteomes" id="UP000217199">
    <property type="component" value="Unassembled WGS sequence"/>
</dbReference>
<feature type="compositionally biased region" description="Basic and acidic residues" evidence="1">
    <location>
        <begin position="107"/>
        <end position="122"/>
    </location>
</feature>
<dbReference type="PANTHER" id="PTHR12436:SF4">
    <property type="entry name" value="LEUKOCYTE RECEPTOR CLUSTER MEMBER 8"/>
    <property type="match status" value="1"/>
</dbReference>
<dbReference type="Pfam" id="PF03399">
    <property type="entry name" value="SAC3_GANP"/>
    <property type="match status" value="1"/>
</dbReference>
<dbReference type="InterPro" id="IPR045107">
    <property type="entry name" value="SAC3/GANP/THP3"/>
</dbReference>
<dbReference type="InParanoid" id="A0A286UKH6"/>
<dbReference type="Gene3D" id="1.25.40.990">
    <property type="match status" value="1"/>
</dbReference>
<dbReference type="STRING" id="2282107.A0A286UKH6"/>
<evidence type="ECO:0000259" key="2">
    <source>
        <dbReference type="PROSITE" id="PS50250"/>
    </source>
</evidence>
<sequence length="454" mass="52127">MSESWPPQLKDWVAKCLGQVTDSNRAEVQTELKQVISDAYQAKTLWSTDWNGVQLQSLLPKPTPHLQLKRRFEDKPTPSKKKKLLNKDKSSTSSSSQDHLDQAALNRRAERFSREHEIERQKTLKSGQNSSHHVSFINRIQNNSRSGSSTPYPADGPEGGERDWDKFTIVGTSQNIFKDYLRLTTEPDPKDIRPFRILQKTLVELKKRWRENNDYPWICNQFKSIRQDLTVQRIQNDFTVQVYEIHARMALEASDMVEYNQCQGMLKILYERGLSGCNDEFTAYRILMFLHGMNRSDLNLFVGHLTTKQKEQSAIKHALEVQRVLLTNNYHTFFDLYQNAPNMGGYIMDHFVDRERTKALMVMSKAYQQMPVAFIQSELAFESVSHAVEFLTNHNAGVFQNPNVPDQDKILACRSVQGALSEVFVERGLSCDLPVYLKLGSVPSPANSILHSPS</sequence>
<keyword evidence="4" id="KW-1185">Reference proteome</keyword>
<dbReference type="GO" id="GO:0005634">
    <property type="term" value="C:nucleus"/>
    <property type="evidence" value="ECO:0007669"/>
    <property type="project" value="TreeGrafter"/>
</dbReference>
<dbReference type="InterPro" id="IPR005062">
    <property type="entry name" value="SAC3/GANP/THP3_conserved"/>
</dbReference>
<dbReference type="PANTHER" id="PTHR12436">
    <property type="entry name" value="80 KDA MCM3-ASSOCIATED PROTEIN"/>
    <property type="match status" value="1"/>
</dbReference>
<dbReference type="OrthoDB" id="199574at2759"/>
<evidence type="ECO:0000313" key="4">
    <source>
        <dbReference type="Proteomes" id="UP000217199"/>
    </source>
</evidence>
<dbReference type="InterPro" id="IPR000717">
    <property type="entry name" value="PCI_dom"/>
</dbReference>
<accession>A0A286UKH6</accession>
<dbReference type="FunCoup" id="A0A286UKH6">
    <property type="interactions" value="201"/>
</dbReference>
<evidence type="ECO:0000313" key="3">
    <source>
        <dbReference type="EMBL" id="PAV20113.1"/>
    </source>
</evidence>
<gene>
    <name evidence="3" type="ORF">PNOK_0504700</name>
</gene>
<name>A0A286UKH6_9AGAM</name>
<reference evidence="3 4" key="1">
    <citation type="journal article" date="2017" name="Mol. Ecol.">
        <title>Comparative and population genomic landscape of Phellinus noxius: A hypervariable fungus causing root rot in trees.</title>
        <authorList>
            <person name="Chung C.L."/>
            <person name="Lee T.J."/>
            <person name="Akiba M."/>
            <person name="Lee H.H."/>
            <person name="Kuo T.H."/>
            <person name="Liu D."/>
            <person name="Ke H.M."/>
            <person name="Yokoi T."/>
            <person name="Roa M.B."/>
            <person name="Lu M.J."/>
            <person name="Chang Y.Y."/>
            <person name="Ann P.J."/>
            <person name="Tsai J.N."/>
            <person name="Chen C.Y."/>
            <person name="Tzean S.S."/>
            <person name="Ota Y."/>
            <person name="Hattori T."/>
            <person name="Sahashi N."/>
            <person name="Liou R.F."/>
            <person name="Kikuchi T."/>
            <person name="Tsai I.J."/>
        </authorList>
    </citation>
    <scope>NUCLEOTIDE SEQUENCE [LARGE SCALE GENOMIC DNA]</scope>
    <source>
        <strain evidence="3 4">FFPRI411160</strain>
    </source>
</reference>
<feature type="region of interest" description="Disordered" evidence="1">
    <location>
        <begin position="61"/>
        <end position="163"/>
    </location>
</feature>
<feature type="domain" description="PCI" evidence="2">
    <location>
        <begin position="255"/>
        <end position="429"/>
    </location>
</feature>
<dbReference type="PROSITE" id="PS50250">
    <property type="entry name" value="PCI"/>
    <property type="match status" value="1"/>
</dbReference>
<evidence type="ECO:0000256" key="1">
    <source>
        <dbReference type="SAM" id="MobiDB-lite"/>
    </source>
</evidence>
<organism evidence="3 4">
    <name type="scientific">Pyrrhoderma noxium</name>
    <dbReference type="NCBI Taxonomy" id="2282107"/>
    <lineage>
        <taxon>Eukaryota</taxon>
        <taxon>Fungi</taxon>
        <taxon>Dikarya</taxon>
        <taxon>Basidiomycota</taxon>
        <taxon>Agaricomycotina</taxon>
        <taxon>Agaricomycetes</taxon>
        <taxon>Hymenochaetales</taxon>
        <taxon>Hymenochaetaceae</taxon>
        <taxon>Pyrrhoderma</taxon>
    </lineage>
</organism>